<dbReference type="Gene3D" id="3.30.190.10">
    <property type="entry name" value="Ribulose bisphosphate carboxylase, small subunit"/>
    <property type="match status" value="1"/>
</dbReference>
<keyword evidence="4" id="KW-0601">Photorespiration</keyword>
<dbReference type="CDD" id="cd03527">
    <property type="entry name" value="RuBisCO_small"/>
    <property type="match status" value="1"/>
</dbReference>
<accession>A0A3G1IWH1</accession>
<comment type="similarity">
    <text evidence="3">Belongs to the RuBisCO small chain family.</text>
</comment>
<evidence type="ECO:0000259" key="6">
    <source>
        <dbReference type="SMART" id="SM00961"/>
    </source>
</evidence>
<organism evidence="7">
    <name type="scientific">Cyanoptyche gloeocystis</name>
    <dbReference type="NCBI Taxonomy" id="77922"/>
    <lineage>
        <taxon>Eukaryota</taxon>
        <taxon>Glaucocystophyceae</taxon>
        <taxon>Glaucocystophyceae incertae sedis</taxon>
        <taxon>Cyanoptyche</taxon>
    </lineage>
</organism>
<comment type="miscellaneous">
    <text evidence="3">The basic functional RuBisCO is composed of a large chain homodimer in a 'head-to-tail' conformation. In form I RuBisCO this homodimer is arranged in a barrel-like tetramer with the small subunits forming a tetrameric 'cap' on each end of the 'barrel'.</text>
</comment>
<dbReference type="AlphaFoldDB" id="A0A3G1IWH1"/>
<keyword evidence="3" id="KW-0150">Chloroplast</keyword>
<evidence type="ECO:0000256" key="5">
    <source>
        <dbReference type="SAM" id="SignalP"/>
    </source>
</evidence>
<dbReference type="HAMAP" id="MF_00859">
    <property type="entry name" value="RuBisCO_S_bact"/>
    <property type="match status" value="1"/>
</dbReference>
<keyword evidence="5" id="KW-0732">Signal</keyword>
<feature type="signal peptide" evidence="5">
    <location>
        <begin position="1"/>
        <end position="16"/>
    </location>
</feature>
<dbReference type="GO" id="GO:0016984">
    <property type="term" value="F:ribulose-bisphosphate carboxylase activity"/>
    <property type="evidence" value="ECO:0007669"/>
    <property type="project" value="UniProtKB-UniRule"/>
</dbReference>
<evidence type="ECO:0000256" key="1">
    <source>
        <dbReference type="ARBA" id="ARBA00022567"/>
    </source>
</evidence>
<comment type="function">
    <text evidence="3">RuBisCO catalyzes two reactions: the carboxylation of D-ribulose 1,5-bisphosphate, the primary event in carbon dioxide fixation, as well as the oxidative fragmentation of the pentose substrate. Both reactions occur simultaneously and in competition at the same active site. Although the small subunit is not catalytic it is essential for maximal activity.</text>
</comment>
<evidence type="ECO:0000256" key="2">
    <source>
        <dbReference type="ARBA" id="ARBA00023300"/>
    </source>
</evidence>
<feature type="domain" description="Ribulose bisphosphate carboxylase small subunit" evidence="6">
    <location>
        <begin position="20"/>
        <end position="117"/>
    </location>
</feature>
<keyword evidence="1 3" id="KW-0113">Calvin cycle</keyword>
<dbReference type="InterPro" id="IPR036385">
    <property type="entry name" value="RuBisCO_ssu_sf"/>
</dbReference>
<sequence>MCFFFFNIGIIMQVVGLQRHFETFSYLPPLTTQQIAKQLQYVLSKGYVACIEFSATAAPTELLWTMWKLPLFGAQSAEEILAEIQLCKQAYPNFYVRVVAFDSYKQVQIMSFLVQKPSY</sequence>
<comment type="subunit">
    <text evidence="3">Heterohexadecamer of 8 large and 8 small subunits.</text>
</comment>
<evidence type="ECO:0000256" key="3">
    <source>
        <dbReference type="HAMAP-Rule" id="MF_00859"/>
    </source>
</evidence>
<keyword evidence="2 3" id="KW-0120">Carbon dioxide fixation</keyword>
<proteinExistence type="inferred from homology"/>
<dbReference type="PANTHER" id="PTHR31262">
    <property type="entry name" value="RIBULOSE BISPHOSPHATE CARBOXYLASE SMALL CHAIN 1, CHLOROPLASTIC"/>
    <property type="match status" value="1"/>
</dbReference>
<geneLocation type="plastid" evidence="7"/>
<name>A0A3G1IWH1_9EUKA</name>
<comment type="subcellular location">
    <subcellularLocation>
        <location evidence="3">Plastid</location>
        <location evidence="3">Chloroplast</location>
    </subcellularLocation>
</comment>
<dbReference type="PRINTS" id="PR00152">
    <property type="entry name" value="RUBISCOSMALL"/>
</dbReference>
<keyword evidence="4 7" id="KW-0934">Plastid</keyword>
<feature type="chain" id="PRO_5018187769" description="Multifunctional fusion protein" evidence="5">
    <location>
        <begin position="17"/>
        <end position="119"/>
    </location>
</feature>
<dbReference type="InterPro" id="IPR000894">
    <property type="entry name" value="RuBisCO_ssu_dom"/>
</dbReference>
<dbReference type="EMBL" id="MF167427">
    <property type="protein sequence ID" value="ASQ40400.1"/>
    <property type="molecule type" value="Genomic_DNA"/>
</dbReference>
<evidence type="ECO:0000256" key="4">
    <source>
        <dbReference type="HAMAP-Rule" id="MF_00860"/>
    </source>
</evidence>
<dbReference type="SMART" id="SM00961">
    <property type="entry name" value="RuBisCO_small"/>
    <property type="match status" value="1"/>
</dbReference>
<dbReference type="InterPro" id="IPR024681">
    <property type="entry name" value="RuBisCO_ssu"/>
</dbReference>
<keyword evidence="4" id="KW-0602">Photosynthesis</keyword>
<reference evidence="7" key="1">
    <citation type="submission" date="2017-05" db="EMBL/GenBank/DDBJ databases">
        <title>Plastid comparative genomics reveals ancient divergence between Glaucophyte genera.</title>
        <authorList>
            <person name="Figueroa-Martinez F.J."/>
            <person name="Jackson C."/>
            <person name="Reyes-Prieto A."/>
        </authorList>
    </citation>
    <scope>NUCLEOTIDE SEQUENCE</scope>
    <source>
        <strain evidence="7">SAG 4.97</strain>
    </source>
</reference>
<gene>
    <name evidence="3 7" type="primary">rbcS</name>
    <name evidence="4" type="synonym">RBCS</name>
</gene>
<dbReference type="GO" id="GO:0009507">
    <property type="term" value="C:chloroplast"/>
    <property type="evidence" value="ECO:0007669"/>
    <property type="project" value="UniProtKB-SubCell"/>
</dbReference>
<dbReference type="Pfam" id="PF00101">
    <property type="entry name" value="RuBisCO_small"/>
    <property type="match status" value="1"/>
</dbReference>
<protein>
    <recommendedName>
        <fullName evidence="3 4">Multifunctional fusion protein</fullName>
    </recommendedName>
    <domain>
        <recommendedName>
            <fullName evidence="3">Ribulose bisphosphate carboxylase small subunit</fullName>
            <shortName evidence="3">RuBisCO small subunit</shortName>
        </recommendedName>
    </domain>
    <domain>
        <recommendedName>
            <fullName evidence="4">Ribulose bisphosphate carboxylase small subunit, chloroplastic</fullName>
        </recommendedName>
    </domain>
</protein>
<dbReference type="SUPFAM" id="SSF55239">
    <property type="entry name" value="RuBisCO, small subunit"/>
    <property type="match status" value="1"/>
</dbReference>
<evidence type="ECO:0000313" key="7">
    <source>
        <dbReference type="EMBL" id="ASQ40400.1"/>
    </source>
</evidence>
<dbReference type="GO" id="GO:0019253">
    <property type="term" value="P:reductive pentose-phosphate cycle"/>
    <property type="evidence" value="ECO:0007669"/>
    <property type="project" value="UniProtKB-UniRule"/>
</dbReference>